<dbReference type="AlphaFoldDB" id="A0RQH1"/>
<evidence type="ECO:0000313" key="2">
    <source>
        <dbReference type="Proteomes" id="UP000000760"/>
    </source>
</evidence>
<dbReference type="HOGENOM" id="CLU_3230973_0_0_7"/>
<dbReference type="KEGG" id="cff:CFF8240_1300"/>
<dbReference type="Proteomes" id="UP000000760">
    <property type="component" value="Chromosome"/>
</dbReference>
<proteinExistence type="predicted"/>
<reference evidence="2" key="1">
    <citation type="submission" date="2006-11" db="EMBL/GenBank/DDBJ databases">
        <title>Sequence of Campylobacter fetus subsp. fetus 82-40.</title>
        <authorList>
            <person name="Fouts D.E."/>
            <person name="Nelson K.E."/>
        </authorList>
    </citation>
    <scope>NUCLEOTIDE SEQUENCE [LARGE SCALE GENOMIC DNA]</scope>
    <source>
        <strain evidence="2">82-40</strain>
    </source>
</reference>
<name>A0RQH1_CAMFF</name>
<evidence type="ECO:0000313" key="1">
    <source>
        <dbReference type="EMBL" id="ABK82002.1"/>
    </source>
</evidence>
<sequence length="43" mass="5003">MNLEKIAFLYIEVNINGQKIENLGIVIDELKVKVLIVISKKYR</sequence>
<accession>A0RQH1</accession>
<dbReference type="EMBL" id="CP000487">
    <property type="protein sequence ID" value="ABK82002.1"/>
    <property type="molecule type" value="Genomic_DNA"/>
</dbReference>
<gene>
    <name evidence="1" type="ordered locus">CFF8240_1300</name>
</gene>
<organism evidence="1 2">
    <name type="scientific">Campylobacter fetus subsp. fetus (strain 82-40)</name>
    <dbReference type="NCBI Taxonomy" id="360106"/>
    <lineage>
        <taxon>Bacteria</taxon>
        <taxon>Pseudomonadati</taxon>
        <taxon>Campylobacterota</taxon>
        <taxon>Epsilonproteobacteria</taxon>
        <taxon>Campylobacterales</taxon>
        <taxon>Campylobacteraceae</taxon>
        <taxon>Campylobacter</taxon>
    </lineage>
</organism>
<protein>
    <submittedName>
        <fullName evidence="1">Uncharacterized protein</fullName>
    </submittedName>
</protein>